<protein>
    <submittedName>
        <fullName evidence="2">Uncharacterized protein</fullName>
    </submittedName>
</protein>
<dbReference type="Proteomes" id="UP001161017">
    <property type="component" value="Unassembled WGS sequence"/>
</dbReference>
<feature type="region of interest" description="Disordered" evidence="1">
    <location>
        <begin position="284"/>
        <end position="329"/>
    </location>
</feature>
<evidence type="ECO:0000256" key="1">
    <source>
        <dbReference type="SAM" id="MobiDB-lite"/>
    </source>
</evidence>
<reference evidence="2" key="1">
    <citation type="journal article" date="2023" name="Genome Biol. Evol.">
        <title>First Whole Genome Sequence and Flow Cytometry Genome Size Data for the Lichen-Forming Fungus Ramalina farinacea (Ascomycota).</title>
        <authorList>
            <person name="Llewellyn T."/>
            <person name="Mian S."/>
            <person name="Hill R."/>
            <person name="Leitch I.J."/>
            <person name="Gaya E."/>
        </authorList>
    </citation>
    <scope>NUCLEOTIDE SEQUENCE</scope>
    <source>
        <strain evidence="2">LIQ254RAFAR</strain>
    </source>
</reference>
<dbReference type="AlphaFoldDB" id="A0AA43QID5"/>
<keyword evidence="3" id="KW-1185">Reference proteome</keyword>
<organism evidence="2 3">
    <name type="scientific">Ramalina farinacea</name>
    <dbReference type="NCBI Taxonomy" id="258253"/>
    <lineage>
        <taxon>Eukaryota</taxon>
        <taxon>Fungi</taxon>
        <taxon>Dikarya</taxon>
        <taxon>Ascomycota</taxon>
        <taxon>Pezizomycotina</taxon>
        <taxon>Lecanoromycetes</taxon>
        <taxon>OSLEUM clade</taxon>
        <taxon>Lecanoromycetidae</taxon>
        <taxon>Lecanorales</taxon>
        <taxon>Lecanorineae</taxon>
        <taxon>Ramalinaceae</taxon>
        <taxon>Ramalina</taxon>
    </lineage>
</organism>
<feature type="compositionally biased region" description="Basic and acidic residues" evidence="1">
    <location>
        <begin position="284"/>
        <end position="298"/>
    </location>
</feature>
<comment type="caution">
    <text evidence="2">The sequence shown here is derived from an EMBL/GenBank/DDBJ whole genome shotgun (WGS) entry which is preliminary data.</text>
</comment>
<dbReference type="EMBL" id="JAPUFD010000001">
    <property type="protein sequence ID" value="MDI1485441.1"/>
    <property type="molecule type" value="Genomic_DNA"/>
</dbReference>
<sequence length="329" mass="36938">MATKTEQLQKLIKIRAILLKFKLSVKNVNPILENLLKRDKPPLDAKVLREVESKLQVREYLKKCRLQTTEIDREINEFLENLHKAFSSDTSALPPELHTKQHPKATIPDPNPRKRAATTPSSSEPQSKKLRSATGPLTAKNPMGSGRPSTQPAKATLPPLPLKTVRLGENLLLIADKTCCPVIDTDPQDESYRVYDQKKGFLSGGAAFNIKASTNTKFLFSRPDKQILMISAIVEVDLRFLWVKDLDQVVRALKGNGSNCKVEHSPCSLPRPTPDDSETDLFDKVKKEAVQPKQEGNRRQKRTTYGYDPTYVESDSEDSSDDDYVSGRD</sequence>
<name>A0AA43QID5_9LECA</name>
<proteinExistence type="predicted"/>
<feature type="compositionally biased region" description="Acidic residues" evidence="1">
    <location>
        <begin position="314"/>
        <end position="329"/>
    </location>
</feature>
<evidence type="ECO:0000313" key="2">
    <source>
        <dbReference type="EMBL" id="MDI1485441.1"/>
    </source>
</evidence>
<evidence type="ECO:0000313" key="3">
    <source>
        <dbReference type="Proteomes" id="UP001161017"/>
    </source>
</evidence>
<feature type="region of interest" description="Disordered" evidence="1">
    <location>
        <begin position="89"/>
        <end position="160"/>
    </location>
</feature>
<accession>A0AA43QID5</accession>
<gene>
    <name evidence="2" type="ORF">OHK93_000579</name>
</gene>